<sequence length="272" mass="30111">MGIPTLELQAYIFRLPKFKGFELAPLDRISPELKEKIGNLSFQSYRLNKKKILVVGPVPGGNREGGQIYPDGSKSKNTVSNATAAGAFRFPVELELRLHRLVLLLLPSTMASSARLYSIHLDHPSSYRSYLGNPLTLDLEPVLSRVLKNPNISEIDREVGNQACSKFLQDIAKPSEGHPSMSKTDYPTMTVVDNPYTDENSEAWITYLNSSMRSAVDLYGRAAIDVCPNGRPNALSFLALLYDLFEHHQSSHVVINPICGHFSPATEEAPLS</sequence>
<evidence type="ECO:0000259" key="7">
    <source>
        <dbReference type="Pfam" id="PF16639"/>
    </source>
</evidence>
<dbReference type="PRINTS" id="PR00610">
    <property type="entry name" value="CYTOCHROMEF"/>
</dbReference>
<dbReference type="PROSITE" id="PS51010">
    <property type="entry name" value="CYTF"/>
    <property type="match status" value="1"/>
</dbReference>
<reference evidence="8 9" key="1">
    <citation type="journal article" date="2017" name="Genome Biol.">
        <title>New reference genome sequences of hot pepper reveal the massive evolution of plant disease-resistance genes by retroduplication.</title>
        <authorList>
            <person name="Kim S."/>
            <person name="Park J."/>
            <person name="Yeom S.I."/>
            <person name="Kim Y.M."/>
            <person name="Seo E."/>
            <person name="Kim K.T."/>
            <person name="Kim M.S."/>
            <person name="Lee J.M."/>
            <person name="Cheong K."/>
            <person name="Shin H.S."/>
            <person name="Kim S.B."/>
            <person name="Han K."/>
            <person name="Lee J."/>
            <person name="Park M."/>
            <person name="Lee H.A."/>
            <person name="Lee H.Y."/>
            <person name="Lee Y."/>
            <person name="Oh S."/>
            <person name="Lee J.H."/>
            <person name="Choi E."/>
            <person name="Choi E."/>
            <person name="Lee S.E."/>
            <person name="Jeon J."/>
            <person name="Kim H."/>
            <person name="Choi G."/>
            <person name="Song H."/>
            <person name="Lee J."/>
            <person name="Lee S.C."/>
            <person name="Kwon J.K."/>
            <person name="Lee H.Y."/>
            <person name="Koo N."/>
            <person name="Hong Y."/>
            <person name="Kim R.W."/>
            <person name="Kang W.H."/>
            <person name="Huh J.H."/>
            <person name="Kang B.C."/>
            <person name="Yang T.J."/>
            <person name="Lee Y.H."/>
            <person name="Bennetzen J.L."/>
            <person name="Choi D."/>
        </authorList>
    </citation>
    <scope>NUCLEOTIDE SEQUENCE [LARGE SCALE GENOMIC DNA]</scope>
    <source>
        <strain evidence="9">cv. PBC81</strain>
    </source>
</reference>
<proteinExistence type="predicted"/>
<evidence type="ECO:0000256" key="4">
    <source>
        <dbReference type="ARBA" id="ARBA00022989"/>
    </source>
</evidence>
<dbReference type="InterPro" id="IPR002325">
    <property type="entry name" value="Cyt_f"/>
</dbReference>
<dbReference type="Proteomes" id="UP000224567">
    <property type="component" value="Unassembled WGS sequence"/>
</dbReference>
<feature type="domain" description="Cytochrome f large" evidence="7">
    <location>
        <begin position="15"/>
        <end position="63"/>
    </location>
</feature>
<evidence type="ECO:0000256" key="3">
    <source>
        <dbReference type="ARBA" id="ARBA00022692"/>
    </source>
</evidence>
<keyword evidence="2" id="KW-0602">Photosynthesis</keyword>
<reference evidence="9" key="2">
    <citation type="journal article" date="2017" name="J. Anim. Genet.">
        <title>Multiple reference genome sequences of hot pepper reveal the massive evolution of plant disease resistance genes by retroduplication.</title>
        <authorList>
            <person name="Kim S."/>
            <person name="Park J."/>
            <person name="Yeom S.-I."/>
            <person name="Kim Y.-M."/>
            <person name="Seo E."/>
            <person name="Kim K.-T."/>
            <person name="Kim M.-S."/>
            <person name="Lee J.M."/>
            <person name="Cheong K."/>
            <person name="Shin H.-S."/>
            <person name="Kim S.-B."/>
            <person name="Han K."/>
            <person name="Lee J."/>
            <person name="Park M."/>
            <person name="Lee H.-A."/>
            <person name="Lee H.-Y."/>
            <person name="Lee Y."/>
            <person name="Oh S."/>
            <person name="Lee J.H."/>
            <person name="Choi E."/>
            <person name="Choi E."/>
            <person name="Lee S.E."/>
            <person name="Jeon J."/>
            <person name="Kim H."/>
            <person name="Choi G."/>
            <person name="Song H."/>
            <person name="Lee J."/>
            <person name="Lee S.-C."/>
            <person name="Kwon J.-K."/>
            <person name="Lee H.-Y."/>
            <person name="Koo N."/>
            <person name="Hong Y."/>
            <person name="Kim R.W."/>
            <person name="Kang W.-H."/>
            <person name="Huh J.H."/>
            <person name="Kang B.-C."/>
            <person name="Yang T.-J."/>
            <person name="Lee Y.-H."/>
            <person name="Bennetzen J.L."/>
            <person name="Choi D."/>
        </authorList>
    </citation>
    <scope>NUCLEOTIDE SEQUENCE [LARGE SCALE GENOMIC DNA]</scope>
    <source>
        <strain evidence="9">cv. PBC81</strain>
    </source>
</reference>
<evidence type="ECO:0000256" key="5">
    <source>
        <dbReference type="ARBA" id="ARBA00023078"/>
    </source>
</evidence>
<evidence type="ECO:0000256" key="2">
    <source>
        <dbReference type="ARBA" id="ARBA00022531"/>
    </source>
</evidence>
<dbReference type="GO" id="GO:0005506">
    <property type="term" value="F:iron ion binding"/>
    <property type="evidence" value="ECO:0007669"/>
    <property type="project" value="InterPro"/>
</dbReference>
<dbReference type="GO" id="GO:0015979">
    <property type="term" value="P:photosynthesis"/>
    <property type="evidence" value="ECO:0007669"/>
    <property type="project" value="UniProtKB-KW"/>
</dbReference>
<dbReference type="InterPro" id="IPR024094">
    <property type="entry name" value="Cyt_f_lg_dom"/>
</dbReference>
<dbReference type="EMBL" id="MLFT02000003">
    <property type="protein sequence ID" value="PHT54401.1"/>
    <property type="molecule type" value="Genomic_DNA"/>
</dbReference>
<name>A0A2G2XAM1_CAPBA</name>
<evidence type="ECO:0000313" key="9">
    <source>
        <dbReference type="Proteomes" id="UP000224567"/>
    </source>
</evidence>
<keyword evidence="6" id="KW-0472">Membrane</keyword>
<evidence type="ECO:0000256" key="1">
    <source>
        <dbReference type="ARBA" id="ARBA00004370"/>
    </source>
</evidence>
<dbReference type="PANTHER" id="PTHR33288:SF10">
    <property type="entry name" value="CYTOCHROME F"/>
    <property type="match status" value="1"/>
</dbReference>
<dbReference type="SUPFAM" id="SSF49441">
    <property type="entry name" value="Cytochrome f, large domain"/>
    <property type="match status" value="1"/>
</dbReference>
<dbReference type="PANTHER" id="PTHR33288">
    <property type="match status" value="1"/>
</dbReference>
<dbReference type="GO" id="GO:0009535">
    <property type="term" value="C:chloroplast thylakoid membrane"/>
    <property type="evidence" value="ECO:0007669"/>
    <property type="project" value="TreeGrafter"/>
</dbReference>
<comment type="caution">
    <text evidence="8">The sequence shown here is derived from an EMBL/GenBank/DDBJ whole genome shotgun (WGS) entry which is preliminary data.</text>
</comment>
<keyword evidence="4" id="KW-1133">Transmembrane helix</keyword>
<dbReference type="GO" id="GO:0009055">
    <property type="term" value="F:electron transfer activity"/>
    <property type="evidence" value="ECO:0007669"/>
    <property type="project" value="InterPro"/>
</dbReference>
<dbReference type="InterPro" id="IPR036826">
    <property type="entry name" value="Cyt_f_lg_dom_sf"/>
</dbReference>
<dbReference type="AlphaFoldDB" id="A0A2G2XAM1"/>
<gene>
    <name evidence="8" type="ORF">CQW23_08863</name>
</gene>
<evidence type="ECO:0000256" key="6">
    <source>
        <dbReference type="ARBA" id="ARBA00023136"/>
    </source>
</evidence>
<comment type="subcellular location">
    <subcellularLocation>
        <location evidence="1">Membrane</location>
    </subcellularLocation>
</comment>
<dbReference type="Gene3D" id="2.60.40.830">
    <property type="entry name" value="Cytochrome f large domain"/>
    <property type="match status" value="1"/>
</dbReference>
<dbReference type="Pfam" id="PF16639">
    <property type="entry name" value="Apocytochr_F_N"/>
    <property type="match status" value="1"/>
</dbReference>
<keyword evidence="3" id="KW-0812">Transmembrane</keyword>
<keyword evidence="9" id="KW-1185">Reference proteome</keyword>
<evidence type="ECO:0000313" key="8">
    <source>
        <dbReference type="EMBL" id="PHT54401.1"/>
    </source>
</evidence>
<protein>
    <submittedName>
        <fullName evidence="8">Cytochrome f</fullName>
    </submittedName>
</protein>
<keyword evidence="5" id="KW-0793">Thylakoid</keyword>
<organism evidence="8 9">
    <name type="scientific">Capsicum baccatum</name>
    <name type="common">Peruvian pepper</name>
    <dbReference type="NCBI Taxonomy" id="33114"/>
    <lineage>
        <taxon>Eukaryota</taxon>
        <taxon>Viridiplantae</taxon>
        <taxon>Streptophyta</taxon>
        <taxon>Embryophyta</taxon>
        <taxon>Tracheophyta</taxon>
        <taxon>Spermatophyta</taxon>
        <taxon>Magnoliopsida</taxon>
        <taxon>eudicotyledons</taxon>
        <taxon>Gunneridae</taxon>
        <taxon>Pentapetalae</taxon>
        <taxon>asterids</taxon>
        <taxon>lamiids</taxon>
        <taxon>Solanales</taxon>
        <taxon>Solanaceae</taxon>
        <taxon>Solanoideae</taxon>
        <taxon>Capsiceae</taxon>
        <taxon>Capsicum</taxon>
    </lineage>
</organism>
<accession>A0A2G2XAM1</accession>
<dbReference type="GO" id="GO:0020037">
    <property type="term" value="F:heme binding"/>
    <property type="evidence" value="ECO:0007669"/>
    <property type="project" value="InterPro"/>
</dbReference>